<accession>A0A2A2LTI2</accession>
<sequence length="208" mass="22828">MHHYSFINLLSLLPTIFSCAPAIQIKPAQFAAPTNEIAAPPAPPGDLAPLAEDYAWSDIGTGLGSGTTLGMQKDTVIHTSEAKSRLQASLFDLFRPLKLASFTTPSIQQQVQNSKLHWNLTVSPPIHWTFCEPTCGVDNQAVDPEDAKEVARDDIVEAYNPHSILLEAFGNHFGSDGYRYRTNGKTVAHRISLQKGAYETFSQNVTKF</sequence>
<feature type="signal peptide" evidence="1">
    <location>
        <begin position="1"/>
        <end position="22"/>
    </location>
</feature>
<feature type="chain" id="PRO_5012019493" evidence="1">
    <location>
        <begin position="23"/>
        <end position="208"/>
    </location>
</feature>
<evidence type="ECO:0000313" key="3">
    <source>
        <dbReference type="Proteomes" id="UP000218231"/>
    </source>
</evidence>
<gene>
    <name evidence="2" type="ORF">WR25_03412</name>
</gene>
<dbReference type="EMBL" id="LIAE01006451">
    <property type="protein sequence ID" value="PAV89489.1"/>
    <property type="molecule type" value="Genomic_DNA"/>
</dbReference>
<name>A0A2A2LTI2_9BILA</name>
<dbReference type="STRING" id="2018661.A0A2A2LTI2"/>
<dbReference type="Proteomes" id="UP000218231">
    <property type="component" value="Unassembled WGS sequence"/>
</dbReference>
<reference evidence="2 3" key="1">
    <citation type="journal article" date="2017" name="Curr. Biol.">
        <title>Genome architecture and evolution of a unichromosomal asexual nematode.</title>
        <authorList>
            <person name="Fradin H."/>
            <person name="Zegar C."/>
            <person name="Gutwein M."/>
            <person name="Lucas J."/>
            <person name="Kovtun M."/>
            <person name="Corcoran D."/>
            <person name="Baugh L.R."/>
            <person name="Kiontke K."/>
            <person name="Gunsalus K."/>
            <person name="Fitch D.H."/>
            <person name="Piano F."/>
        </authorList>
    </citation>
    <scope>NUCLEOTIDE SEQUENCE [LARGE SCALE GENOMIC DNA]</scope>
    <source>
        <strain evidence="2">PF1309</strain>
    </source>
</reference>
<proteinExistence type="predicted"/>
<keyword evidence="1" id="KW-0732">Signal</keyword>
<evidence type="ECO:0000313" key="2">
    <source>
        <dbReference type="EMBL" id="PAV89489.1"/>
    </source>
</evidence>
<protein>
    <submittedName>
        <fullName evidence="2">Uncharacterized protein</fullName>
    </submittedName>
</protein>
<dbReference type="OrthoDB" id="5837914at2759"/>
<evidence type="ECO:0000256" key="1">
    <source>
        <dbReference type="SAM" id="SignalP"/>
    </source>
</evidence>
<organism evidence="2 3">
    <name type="scientific">Diploscapter pachys</name>
    <dbReference type="NCBI Taxonomy" id="2018661"/>
    <lineage>
        <taxon>Eukaryota</taxon>
        <taxon>Metazoa</taxon>
        <taxon>Ecdysozoa</taxon>
        <taxon>Nematoda</taxon>
        <taxon>Chromadorea</taxon>
        <taxon>Rhabditida</taxon>
        <taxon>Rhabditina</taxon>
        <taxon>Rhabditomorpha</taxon>
        <taxon>Rhabditoidea</taxon>
        <taxon>Rhabditidae</taxon>
        <taxon>Diploscapter</taxon>
    </lineage>
</organism>
<comment type="caution">
    <text evidence="2">The sequence shown here is derived from an EMBL/GenBank/DDBJ whole genome shotgun (WGS) entry which is preliminary data.</text>
</comment>
<dbReference type="AlphaFoldDB" id="A0A2A2LTI2"/>
<keyword evidence="3" id="KW-1185">Reference proteome</keyword>